<feature type="domain" description="N-acetyltransferase" evidence="1">
    <location>
        <begin position="1"/>
        <end position="165"/>
    </location>
</feature>
<protein>
    <submittedName>
        <fullName evidence="2">GNAT family N-acetyltransferase</fullName>
    </submittedName>
</protein>
<dbReference type="Gene3D" id="3.40.630.30">
    <property type="match status" value="1"/>
</dbReference>
<dbReference type="PROSITE" id="PS51186">
    <property type="entry name" value="GNAT"/>
    <property type="match status" value="1"/>
</dbReference>
<evidence type="ECO:0000259" key="1">
    <source>
        <dbReference type="PROSITE" id="PS51186"/>
    </source>
</evidence>
<dbReference type="InterPro" id="IPR000182">
    <property type="entry name" value="GNAT_dom"/>
</dbReference>
<evidence type="ECO:0000313" key="2">
    <source>
        <dbReference type="EMBL" id="RLQ94203.1"/>
    </source>
</evidence>
<dbReference type="Pfam" id="PF00583">
    <property type="entry name" value="Acetyltransf_1"/>
    <property type="match status" value="1"/>
</dbReference>
<organism evidence="2 3">
    <name type="scientific">Falsibacillus albus</name>
    <dbReference type="NCBI Taxonomy" id="2478915"/>
    <lineage>
        <taxon>Bacteria</taxon>
        <taxon>Bacillati</taxon>
        <taxon>Bacillota</taxon>
        <taxon>Bacilli</taxon>
        <taxon>Bacillales</taxon>
        <taxon>Bacillaceae</taxon>
        <taxon>Falsibacillus</taxon>
    </lineage>
</organism>
<gene>
    <name evidence="2" type="ORF">D9X91_14125</name>
</gene>
<dbReference type="Proteomes" id="UP000276770">
    <property type="component" value="Unassembled WGS sequence"/>
</dbReference>
<keyword evidence="2" id="KW-0808">Transferase</keyword>
<dbReference type="InterPro" id="IPR016181">
    <property type="entry name" value="Acyl_CoA_acyltransferase"/>
</dbReference>
<dbReference type="AlphaFoldDB" id="A0A3L7JTN5"/>
<dbReference type="GO" id="GO:0016747">
    <property type="term" value="F:acyltransferase activity, transferring groups other than amino-acyl groups"/>
    <property type="evidence" value="ECO:0007669"/>
    <property type="project" value="InterPro"/>
</dbReference>
<dbReference type="SUPFAM" id="SSF55729">
    <property type="entry name" value="Acyl-CoA N-acyltransferases (Nat)"/>
    <property type="match status" value="1"/>
</dbReference>
<name>A0A3L7JTN5_9BACI</name>
<dbReference type="OrthoDB" id="9773249at2"/>
<sequence>MKIREITENDANNLINLIKEVEKHSEYMLMKKGERQTTPDQMHKQIAKLRSQPNSTILAAEQNGKLIGYIFAIGGTVTRKLHSAYLVVGVQKGFRGMGAGTLLFKELDNWAASHGVSRLELTVVTENKSALALYHNFGFEIEGTKRNSLNMNGTYHDEYYMAKLY</sequence>
<dbReference type="EMBL" id="RCVZ01000010">
    <property type="protein sequence ID" value="RLQ94203.1"/>
    <property type="molecule type" value="Genomic_DNA"/>
</dbReference>
<keyword evidence="3" id="KW-1185">Reference proteome</keyword>
<evidence type="ECO:0000313" key="3">
    <source>
        <dbReference type="Proteomes" id="UP000276770"/>
    </source>
</evidence>
<reference evidence="2 3" key="1">
    <citation type="submission" date="2018-10" db="EMBL/GenBank/DDBJ databases">
        <title>Falsibacillus sp. genome draft.</title>
        <authorList>
            <person name="Shi S."/>
        </authorList>
    </citation>
    <scope>NUCLEOTIDE SEQUENCE [LARGE SCALE GENOMIC DNA]</scope>
    <source>
        <strain evidence="2 3">GY 10110</strain>
    </source>
</reference>
<dbReference type="RefSeq" id="WP_121681294.1">
    <property type="nucleotide sequence ID" value="NZ_RCVZ01000010.1"/>
</dbReference>
<comment type="caution">
    <text evidence="2">The sequence shown here is derived from an EMBL/GenBank/DDBJ whole genome shotgun (WGS) entry which is preliminary data.</text>
</comment>
<dbReference type="PANTHER" id="PTHR43072">
    <property type="entry name" value="N-ACETYLTRANSFERASE"/>
    <property type="match status" value="1"/>
</dbReference>
<dbReference type="CDD" id="cd04301">
    <property type="entry name" value="NAT_SF"/>
    <property type="match status" value="1"/>
</dbReference>
<proteinExistence type="predicted"/>
<accession>A0A3L7JTN5</accession>